<evidence type="ECO:0000313" key="2">
    <source>
        <dbReference type="EMBL" id="MFD1696326.1"/>
    </source>
</evidence>
<name>A0ABW4JXP6_9HYPH</name>
<dbReference type="CDD" id="cd03454">
    <property type="entry name" value="YdeM"/>
    <property type="match status" value="1"/>
</dbReference>
<dbReference type="SUPFAM" id="SSF54637">
    <property type="entry name" value="Thioesterase/thiol ester dehydrase-isomerase"/>
    <property type="match status" value="1"/>
</dbReference>
<evidence type="ECO:0000313" key="3">
    <source>
        <dbReference type="Proteomes" id="UP001597327"/>
    </source>
</evidence>
<protein>
    <submittedName>
        <fullName evidence="2">MaoC family dehydratase</fullName>
    </submittedName>
</protein>
<proteinExistence type="predicted"/>
<dbReference type="InterPro" id="IPR002539">
    <property type="entry name" value="MaoC-like_dom"/>
</dbReference>
<comment type="caution">
    <text evidence="2">The sequence shown here is derived from an EMBL/GenBank/DDBJ whole genome shotgun (WGS) entry which is preliminary data.</text>
</comment>
<dbReference type="PANTHER" id="PTHR43664:SF1">
    <property type="entry name" value="BETA-METHYLMALYL-COA DEHYDRATASE"/>
    <property type="match status" value="1"/>
</dbReference>
<dbReference type="EMBL" id="JBHUFA010000004">
    <property type="protein sequence ID" value="MFD1696326.1"/>
    <property type="molecule type" value="Genomic_DNA"/>
</dbReference>
<dbReference type="InterPro" id="IPR052342">
    <property type="entry name" value="MCH/BMMD"/>
</dbReference>
<evidence type="ECO:0000259" key="1">
    <source>
        <dbReference type="Pfam" id="PF01575"/>
    </source>
</evidence>
<keyword evidence="3" id="KW-1185">Reference proteome</keyword>
<dbReference type="InterPro" id="IPR029069">
    <property type="entry name" value="HotDog_dom_sf"/>
</dbReference>
<dbReference type="PANTHER" id="PTHR43664">
    <property type="entry name" value="MONOAMINE OXIDASE-RELATED"/>
    <property type="match status" value="1"/>
</dbReference>
<dbReference type="RefSeq" id="WP_149892782.1">
    <property type="nucleotide sequence ID" value="NZ_JBHUFA010000004.1"/>
</dbReference>
<gene>
    <name evidence="2" type="ORF">ACFSC7_12425</name>
</gene>
<feature type="domain" description="MaoC-like" evidence="1">
    <location>
        <begin position="19"/>
        <end position="121"/>
    </location>
</feature>
<dbReference type="Gene3D" id="3.10.129.10">
    <property type="entry name" value="Hotdog Thioesterase"/>
    <property type="match status" value="1"/>
</dbReference>
<reference evidence="3" key="1">
    <citation type="journal article" date="2019" name="Int. J. Syst. Evol. Microbiol.">
        <title>The Global Catalogue of Microorganisms (GCM) 10K type strain sequencing project: providing services to taxonomists for standard genome sequencing and annotation.</title>
        <authorList>
            <consortium name="The Broad Institute Genomics Platform"/>
            <consortium name="The Broad Institute Genome Sequencing Center for Infectious Disease"/>
            <person name="Wu L."/>
            <person name="Ma J."/>
        </authorList>
    </citation>
    <scope>NUCLEOTIDE SEQUENCE [LARGE SCALE GENOMIC DNA]</scope>
    <source>
        <strain evidence="3">JCM 3369</strain>
    </source>
</reference>
<organism evidence="2 3">
    <name type="scientific">Roseibium aestuarii</name>
    <dbReference type="NCBI Taxonomy" id="2600299"/>
    <lineage>
        <taxon>Bacteria</taxon>
        <taxon>Pseudomonadati</taxon>
        <taxon>Pseudomonadota</taxon>
        <taxon>Alphaproteobacteria</taxon>
        <taxon>Hyphomicrobiales</taxon>
        <taxon>Stappiaceae</taxon>
        <taxon>Roseibium</taxon>
    </lineage>
</organism>
<dbReference type="Proteomes" id="UP001597327">
    <property type="component" value="Unassembled WGS sequence"/>
</dbReference>
<accession>A0ABW4JXP6</accession>
<dbReference type="Pfam" id="PF01575">
    <property type="entry name" value="MaoC_dehydratas"/>
    <property type="match status" value="1"/>
</dbReference>
<sequence>MIDFFEEIAEGDCLELGSYHFSAEDIIRFAKDYDPQAFHLSEEGAERTHFGRLCASGWHTASVFMRLLVLKRQEMEEEALATGQPVAALGPSPGFENLRWLKPVYAGDTITYRRTVAGKRASGSRPGWGLVFGHNEGHNQHGELVFSFDSKVFLALRGDT</sequence>